<organism evidence="2 3">
    <name type="scientific">Rhodococcoides kroppenstedtii</name>
    <dbReference type="NCBI Taxonomy" id="293050"/>
    <lineage>
        <taxon>Bacteria</taxon>
        <taxon>Bacillati</taxon>
        <taxon>Actinomycetota</taxon>
        <taxon>Actinomycetes</taxon>
        <taxon>Mycobacteriales</taxon>
        <taxon>Nocardiaceae</taxon>
        <taxon>Rhodococcoides</taxon>
    </lineage>
</organism>
<gene>
    <name evidence="1" type="ORF">HQ605_02720</name>
    <name evidence="2" type="ORF">SAMN05444374_12229</name>
</gene>
<evidence type="ECO:0000313" key="2">
    <source>
        <dbReference type="EMBL" id="SFA62343.1"/>
    </source>
</evidence>
<keyword evidence="4" id="KW-1185">Reference proteome</keyword>
<reference evidence="1 4" key="2">
    <citation type="submission" date="2020-06" db="EMBL/GenBank/DDBJ databases">
        <title>Taxonomy, biology and ecology of Rhodococcus bacteria occurring in California pistachio and other woody hosts as revealed by genome sequence analyses.</title>
        <authorList>
            <person name="Gai Y."/>
            <person name="Riely B."/>
        </authorList>
    </citation>
    <scope>NUCLEOTIDE SEQUENCE [LARGE SCALE GENOMIC DNA]</scope>
    <source>
        <strain evidence="1 4">BP-284</strain>
    </source>
</reference>
<dbReference type="Proteomes" id="UP000182054">
    <property type="component" value="Unassembled WGS sequence"/>
</dbReference>
<dbReference type="EMBL" id="JABUKG010000002">
    <property type="protein sequence ID" value="MBY6319730.1"/>
    <property type="molecule type" value="Genomic_DNA"/>
</dbReference>
<dbReference type="OrthoDB" id="3629104at2"/>
<name>A0A1I0UEN4_9NOCA</name>
<protein>
    <submittedName>
        <fullName evidence="2">Uncharacterized protein</fullName>
    </submittedName>
</protein>
<sequence length="77" mass="7936">MDQVTIDSVPHDPACLDCAGSLDHCHGTLVVHSDFTVECTEAGCVLAHRERHALVVDCVAVAGGCSCEVSVAVSQAS</sequence>
<dbReference type="RefSeq" id="WP_068102340.1">
    <property type="nucleotide sequence ID" value="NZ_CP135915.1"/>
</dbReference>
<dbReference type="AlphaFoldDB" id="A0A1I0UEN4"/>
<evidence type="ECO:0000313" key="3">
    <source>
        <dbReference type="Proteomes" id="UP000182054"/>
    </source>
</evidence>
<accession>A0A1I0UEN4</accession>
<dbReference type="Proteomes" id="UP001520140">
    <property type="component" value="Unassembled WGS sequence"/>
</dbReference>
<dbReference type="EMBL" id="FOJN01000022">
    <property type="protein sequence ID" value="SFA62343.1"/>
    <property type="molecule type" value="Genomic_DNA"/>
</dbReference>
<evidence type="ECO:0000313" key="1">
    <source>
        <dbReference type="EMBL" id="MBY6319730.1"/>
    </source>
</evidence>
<proteinExistence type="predicted"/>
<dbReference type="GeneID" id="85487662"/>
<evidence type="ECO:0000313" key="4">
    <source>
        <dbReference type="Proteomes" id="UP001520140"/>
    </source>
</evidence>
<reference evidence="2 3" key="1">
    <citation type="submission" date="2016-10" db="EMBL/GenBank/DDBJ databases">
        <authorList>
            <person name="de Groot N.N."/>
        </authorList>
    </citation>
    <scope>NUCLEOTIDE SEQUENCE [LARGE SCALE GENOMIC DNA]</scope>
    <source>
        <strain evidence="2 3">DSM 44908</strain>
    </source>
</reference>